<evidence type="ECO:0000256" key="2">
    <source>
        <dbReference type="SAM" id="Phobius"/>
    </source>
</evidence>
<dbReference type="GO" id="GO:0006629">
    <property type="term" value="P:lipid metabolic process"/>
    <property type="evidence" value="ECO:0007669"/>
    <property type="project" value="InterPro"/>
</dbReference>
<proteinExistence type="predicted"/>
<reference evidence="4" key="1">
    <citation type="submission" date="2024-05" db="EMBL/GenBank/DDBJ databases">
        <authorList>
            <person name="Kim S."/>
            <person name="Heo J."/>
            <person name="Choi H."/>
            <person name="Choi Y."/>
            <person name="Kwon S.-W."/>
            <person name="Kim Y."/>
        </authorList>
    </citation>
    <scope>NUCLEOTIDE SEQUENCE</scope>
    <source>
        <strain evidence="4">KACC 23698</strain>
    </source>
</reference>
<evidence type="ECO:0000256" key="1">
    <source>
        <dbReference type="SAM" id="MobiDB-lite"/>
    </source>
</evidence>
<dbReference type="CDD" id="cd03513">
    <property type="entry name" value="CrtW_beta-carotene-ketolase"/>
    <property type="match status" value="1"/>
</dbReference>
<feature type="region of interest" description="Disordered" evidence="1">
    <location>
        <begin position="260"/>
        <end position="281"/>
    </location>
</feature>
<dbReference type="EC" id="1.14.19.-" evidence="4"/>
<name>A0AAU7JL07_9HYPH</name>
<accession>A0AAU7JL07</accession>
<dbReference type="AlphaFoldDB" id="A0AAU7JL07"/>
<dbReference type="Pfam" id="PF00487">
    <property type="entry name" value="FA_desaturase"/>
    <property type="match status" value="2"/>
</dbReference>
<evidence type="ECO:0000259" key="3">
    <source>
        <dbReference type="Pfam" id="PF00487"/>
    </source>
</evidence>
<keyword evidence="2" id="KW-1133">Transmembrane helix</keyword>
<feature type="transmembrane region" description="Helical" evidence="2">
    <location>
        <begin position="159"/>
        <end position="175"/>
    </location>
</feature>
<dbReference type="EMBL" id="CP157484">
    <property type="protein sequence ID" value="XBO40995.1"/>
    <property type="molecule type" value="Genomic_DNA"/>
</dbReference>
<feature type="transmembrane region" description="Helical" evidence="2">
    <location>
        <begin position="28"/>
        <end position="51"/>
    </location>
</feature>
<keyword evidence="2" id="KW-0812">Transmembrane</keyword>
<keyword evidence="4" id="KW-0560">Oxidoreductase</keyword>
<sequence length="281" mass="31173">MTAESPDLTTPMDQDVAARREAYGRQTFVGLALATLVIAAWATCHVYGVFFHRWSPAGVAAAPVLIALQCWLNVGLFIVAHDCMHGSLAPFRPRLNRAIGRLCLALYAGFSYDRLIGKHFAHHRHAGTPLDPDFDENHPSAFWPWFLCFFREYFGWREMATLAALLAVYLVALGASPVNALLLWGVPAILSAIQLFAFGTYLPHRRDEIPFGDRHNARSNDYPVWLSLLTCFHFGYHHEHHDVPSAPWWKLPEIRAGRASGQDAAAAAPSTMSQASSTPPA</sequence>
<feature type="domain" description="Fatty acid desaturase" evidence="3">
    <location>
        <begin position="157"/>
        <end position="256"/>
    </location>
</feature>
<organism evidence="4">
    <name type="scientific">Alsobacter sp. KACC 23698</name>
    <dbReference type="NCBI Taxonomy" id="3149229"/>
    <lineage>
        <taxon>Bacteria</taxon>
        <taxon>Pseudomonadati</taxon>
        <taxon>Pseudomonadota</taxon>
        <taxon>Alphaproteobacteria</taxon>
        <taxon>Hyphomicrobiales</taxon>
        <taxon>Alsobacteraceae</taxon>
        <taxon>Alsobacter</taxon>
    </lineage>
</organism>
<evidence type="ECO:0000313" key="4">
    <source>
        <dbReference type="EMBL" id="XBO40995.1"/>
    </source>
</evidence>
<gene>
    <name evidence="4" type="ORF">ABEG18_09620</name>
</gene>
<dbReference type="GO" id="GO:0016491">
    <property type="term" value="F:oxidoreductase activity"/>
    <property type="evidence" value="ECO:0007669"/>
    <property type="project" value="UniProtKB-KW"/>
</dbReference>
<protein>
    <submittedName>
        <fullName evidence="4">Fatty acid desaturase</fullName>
        <ecNumber evidence="4">1.14.19.-</ecNumber>
    </submittedName>
</protein>
<dbReference type="RefSeq" id="WP_406857848.1">
    <property type="nucleotide sequence ID" value="NZ_CP157484.1"/>
</dbReference>
<dbReference type="InterPro" id="IPR005804">
    <property type="entry name" value="FA_desaturase_dom"/>
</dbReference>
<feature type="transmembrane region" description="Helical" evidence="2">
    <location>
        <begin position="57"/>
        <end position="80"/>
    </location>
</feature>
<feature type="domain" description="Fatty acid desaturase" evidence="3">
    <location>
        <begin position="59"/>
        <end position="156"/>
    </location>
</feature>
<feature type="transmembrane region" description="Helical" evidence="2">
    <location>
        <begin position="181"/>
        <end position="202"/>
    </location>
</feature>
<keyword evidence="2" id="KW-0472">Membrane</keyword>